<feature type="domain" description="DUF4426" evidence="2">
    <location>
        <begin position="26"/>
        <end position="143"/>
    </location>
</feature>
<dbReference type="EMBL" id="AMRI01000007">
    <property type="protein sequence ID" value="EKE75703.1"/>
    <property type="molecule type" value="Genomic_DNA"/>
</dbReference>
<dbReference type="AlphaFoldDB" id="K2JK90"/>
<sequence>MLMRNALTALLLTVLAMPALAEQMMKFGHYEVHYQALPTTFLTPQIASTYQIERSRFRGLVNIAVLDSAQGKLAVPASLSGQARNLLGNVIDLTFREVREGNAIYYIATLPYSNEEMFRFNVDITPQGGQPFTLKFEHKFYVD</sequence>
<dbReference type="Proteomes" id="UP000006755">
    <property type="component" value="Unassembled WGS sequence"/>
</dbReference>
<evidence type="ECO:0000313" key="3">
    <source>
        <dbReference type="EMBL" id="EKE75703.1"/>
    </source>
</evidence>
<keyword evidence="1" id="KW-0732">Signal</keyword>
<name>K2JK90_9GAMM</name>
<dbReference type="Pfam" id="PF14467">
    <property type="entry name" value="DUF4426"/>
    <property type="match status" value="1"/>
</dbReference>
<dbReference type="eggNOG" id="ENOG503303T">
    <property type="taxonomic scope" value="Bacteria"/>
</dbReference>
<evidence type="ECO:0000259" key="2">
    <source>
        <dbReference type="Pfam" id="PF14467"/>
    </source>
</evidence>
<accession>K2JK90</accession>
<evidence type="ECO:0000313" key="4">
    <source>
        <dbReference type="Proteomes" id="UP000006755"/>
    </source>
</evidence>
<feature type="chain" id="PRO_5003862031" description="DUF4426 domain-containing protein" evidence="1">
    <location>
        <begin position="22"/>
        <end position="143"/>
    </location>
</feature>
<evidence type="ECO:0000256" key="1">
    <source>
        <dbReference type="SAM" id="SignalP"/>
    </source>
</evidence>
<dbReference type="Gene3D" id="2.60.40.3340">
    <property type="entry name" value="Domain of unknown function DUF4426"/>
    <property type="match status" value="1"/>
</dbReference>
<dbReference type="InterPro" id="IPR025218">
    <property type="entry name" value="DUF4426"/>
</dbReference>
<dbReference type="STRING" id="745411.B3C1_06473"/>
<proteinExistence type="predicted"/>
<organism evidence="3 4">
    <name type="scientific">Gallaecimonas xiamenensis 3-C-1</name>
    <dbReference type="NCBI Taxonomy" id="745411"/>
    <lineage>
        <taxon>Bacteria</taxon>
        <taxon>Pseudomonadati</taxon>
        <taxon>Pseudomonadota</taxon>
        <taxon>Gammaproteobacteria</taxon>
        <taxon>Enterobacterales</taxon>
        <taxon>Gallaecimonadaceae</taxon>
        <taxon>Gallaecimonas</taxon>
    </lineage>
</organism>
<feature type="signal peptide" evidence="1">
    <location>
        <begin position="1"/>
        <end position="21"/>
    </location>
</feature>
<gene>
    <name evidence="3" type="ORF">B3C1_06473</name>
</gene>
<keyword evidence="4" id="KW-1185">Reference proteome</keyword>
<protein>
    <recommendedName>
        <fullName evidence="2">DUF4426 domain-containing protein</fullName>
    </recommendedName>
</protein>
<dbReference type="RefSeq" id="WP_008483702.1">
    <property type="nucleotide sequence ID" value="NZ_AMRI01000007.1"/>
</dbReference>
<comment type="caution">
    <text evidence="3">The sequence shown here is derived from an EMBL/GenBank/DDBJ whole genome shotgun (WGS) entry which is preliminary data.</text>
</comment>
<reference evidence="3 4" key="1">
    <citation type="journal article" date="2012" name="J. Bacteriol.">
        <title>Genome Sequence of Gallaecimonas xiamenensis Type Strain 3-C-1.</title>
        <authorList>
            <person name="Lai Q."/>
            <person name="Wang L."/>
            <person name="Wang W."/>
            <person name="Shao Z."/>
        </authorList>
    </citation>
    <scope>NUCLEOTIDE SEQUENCE [LARGE SCALE GENOMIC DNA]</scope>
    <source>
        <strain evidence="3 4">3-C-1</strain>
    </source>
</reference>